<evidence type="ECO:0000313" key="1">
    <source>
        <dbReference type="EMBL" id="KAK3737408.1"/>
    </source>
</evidence>
<gene>
    <name evidence="1" type="ORF">RRG08_063743</name>
</gene>
<dbReference type="Proteomes" id="UP001283361">
    <property type="component" value="Unassembled WGS sequence"/>
</dbReference>
<sequence length="144" mass="15937">MPGVDPSQSTVNGFQDVATWLSKPPLIYPGGARNLCSGCAISGDLSIILSTAWKFFGQIHTPMYLLDRSSNSPAPVRDGFQNKSPLLFVISFAEEFHSKDLCLPARFWPRVGSSRLFLYRLVVNLPDPAPQVKLESRRVCGRRG</sequence>
<dbReference type="AlphaFoldDB" id="A0AAE0Y9D9"/>
<protein>
    <submittedName>
        <fullName evidence="1">Uncharacterized protein</fullName>
    </submittedName>
</protein>
<organism evidence="1 2">
    <name type="scientific">Elysia crispata</name>
    <name type="common">lettuce slug</name>
    <dbReference type="NCBI Taxonomy" id="231223"/>
    <lineage>
        <taxon>Eukaryota</taxon>
        <taxon>Metazoa</taxon>
        <taxon>Spiralia</taxon>
        <taxon>Lophotrochozoa</taxon>
        <taxon>Mollusca</taxon>
        <taxon>Gastropoda</taxon>
        <taxon>Heterobranchia</taxon>
        <taxon>Euthyneura</taxon>
        <taxon>Panpulmonata</taxon>
        <taxon>Sacoglossa</taxon>
        <taxon>Placobranchoidea</taxon>
        <taxon>Plakobranchidae</taxon>
        <taxon>Elysia</taxon>
    </lineage>
</organism>
<proteinExistence type="predicted"/>
<accession>A0AAE0Y9D9</accession>
<evidence type="ECO:0000313" key="2">
    <source>
        <dbReference type="Proteomes" id="UP001283361"/>
    </source>
</evidence>
<comment type="caution">
    <text evidence="1">The sequence shown here is derived from an EMBL/GenBank/DDBJ whole genome shotgun (WGS) entry which is preliminary data.</text>
</comment>
<keyword evidence="2" id="KW-1185">Reference proteome</keyword>
<dbReference type="EMBL" id="JAWDGP010006654">
    <property type="protein sequence ID" value="KAK3737408.1"/>
    <property type="molecule type" value="Genomic_DNA"/>
</dbReference>
<reference evidence="1" key="1">
    <citation type="journal article" date="2023" name="G3 (Bethesda)">
        <title>A reference genome for the long-term kleptoplast-retaining sea slug Elysia crispata morphotype clarki.</title>
        <authorList>
            <person name="Eastman K.E."/>
            <person name="Pendleton A.L."/>
            <person name="Shaikh M.A."/>
            <person name="Suttiyut T."/>
            <person name="Ogas R."/>
            <person name="Tomko P."/>
            <person name="Gavelis G."/>
            <person name="Widhalm J.R."/>
            <person name="Wisecaver J.H."/>
        </authorList>
    </citation>
    <scope>NUCLEOTIDE SEQUENCE</scope>
    <source>
        <strain evidence="1">ECLA1</strain>
    </source>
</reference>
<name>A0AAE0Y9D9_9GAST</name>